<dbReference type="InterPro" id="IPR013207">
    <property type="entry name" value="LGFP"/>
</dbReference>
<dbReference type="AlphaFoldDB" id="A0A7H2BG96"/>
<feature type="signal peptide" evidence="1">
    <location>
        <begin position="1"/>
        <end position="27"/>
    </location>
</feature>
<keyword evidence="3" id="KW-1185">Reference proteome</keyword>
<feature type="chain" id="PRO_5028993064" evidence="1">
    <location>
        <begin position="28"/>
        <end position="205"/>
    </location>
</feature>
<accession>A0A7H2BG96</accession>
<dbReference type="KEGG" id="rter:IDM49_05470"/>
<evidence type="ECO:0000313" key="2">
    <source>
        <dbReference type="EMBL" id="QNV38692.1"/>
    </source>
</evidence>
<sequence>MKSPKILAGALALSLGAAVITGVPAQAEPQQHPSFTTTAQMVNLARVAADDYEVTLRGAIGDYFRTHGGEAHFGEPLADEWPLEDGGAGQQFDNGYIIYWSPQTGAFAVDFDGAIGDTYRQGDYESTYGYPLFDEVNIPGGAMQKFYKVGKGTYAFYWSPSTGPHTVWEGGAIGGRFTSEGGTGTFGFPTGEEEVTPYGAFQVFQ</sequence>
<keyword evidence="1" id="KW-0732">Signal</keyword>
<dbReference type="Proteomes" id="UP000516404">
    <property type="component" value="Chromosome"/>
</dbReference>
<protein>
    <submittedName>
        <fullName evidence="2">Uncharacterized protein</fullName>
    </submittedName>
</protein>
<gene>
    <name evidence="2" type="ORF">IDM49_05470</name>
</gene>
<dbReference type="GeneID" id="96623677"/>
<proteinExistence type="predicted"/>
<dbReference type="Pfam" id="PF08310">
    <property type="entry name" value="LGFP"/>
    <property type="match status" value="2"/>
</dbReference>
<dbReference type="EMBL" id="CP061539">
    <property type="protein sequence ID" value="QNV38692.1"/>
    <property type="molecule type" value="Genomic_DNA"/>
</dbReference>
<reference evidence="2 3" key="1">
    <citation type="submission" date="2020-09" db="EMBL/GenBank/DDBJ databases">
        <title>Investigation of environmental microbes.</title>
        <authorList>
            <person name="Ou Y."/>
            <person name="Kang Q."/>
        </authorList>
    </citation>
    <scope>NUCLEOTIDE SEQUENCE [LARGE SCALE GENOMIC DNA]</scope>
    <source>
        <strain evidence="2 3">KJZ-14</strain>
    </source>
</reference>
<evidence type="ECO:0000256" key="1">
    <source>
        <dbReference type="SAM" id="SignalP"/>
    </source>
</evidence>
<organism evidence="2 3">
    <name type="scientific">Rothia terrae</name>
    <dbReference type="NCBI Taxonomy" id="396015"/>
    <lineage>
        <taxon>Bacteria</taxon>
        <taxon>Bacillati</taxon>
        <taxon>Actinomycetota</taxon>
        <taxon>Actinomycetes</taxon>
        <taxon>Micrococcales</taxon>
        <taxon>Micrococcaceae</taxon>
        <taxon>Rothia</taxon>
    </lineage>
</organism>
<name>A0A7H2BG96_9MICC</name>
<evidence type="ECO:0000313" key="3">
    <source>
        <dbReference type="Proteomes" id="UP000516404"/>
    </source>
</evidence>
<dbReference type="RefSeq" id="WP_190725293.1">
    <property type="nucleotide sequence ID" value="NZ_CP061539.1"/>
</dbReference>